<dbReference type="PANTHER" id="PTHR24421">
    <property type="entry name" value="NITRATE/NITRITE SENSOR PROTEIN NARX-RELATED"/>
    <property type="match status" value="1"/>
</dbReference>
<evidence type="ECO:0000256" key="6">
    <source>
        <dbReference type="ARBA" id="ARBA00022777"/>
    </source>
</evidence>
<evidence type="ECO:0000256" key="5">
    <source>
        <dbReference type="ARBA" id="ARBA00022741"/>
    </source>
</evidence>
<dbReference type="Gene3D" id="3.30.565.10">
    <property type="entry name" value="Histidine kinase-like ATPase, C-terminal domain"/>
    <property type="match status" value="1"/>
</dbReference>
<dbReference type="InterPro" id="IPR050482">
    <property type="entry name" value="Sensor_HK_TwoCompSys"/>
</dbReference>
<keyword evidence="4" id="KW-0808">Transferase</keyword>
<protein>
    <recommendedName>
        <fullName evidence="2">histidine kinase</fullName>
        <ecNumber evidence="2">2.7.13.3</ecNumber>
    </recommendedName>
</protein>
<dbReference type="CDD" id="cd16917">
    <property type="entry name" value="HATPase_UhpB-NarQ-NarX-like"/>
    <property type="match status" value="1"/>
</dbReference>
<dbReference type="PANTHER" id="PTHR24421:SF10">
    <property type="entry name" value="NITRATE_NITRITE SENSOR PROTEIN NARQ"/>
    <property type="match status" value="1"/>
</dbReference>
<evidence type="ECO:0000256" key="4">
    <source>
        <dbReference type="ARBA" id="ARBA00022679"/>
    </source>
</evidence>
<reference evidence="12" key="1">
    <citation type="journal article" date="2019" name="Int. J. Syst. Evol. Microbiol.">
        <title>The Global Catalogue of Microorganisms (GCM) 10K type strain sequencing project: providing services to taxonomists for standard genome sequencing and annotation.</title>
        <authorList>
            <consortium name="The Broad Institute Genomics Platform"/>
            <consortium name="The Broad Institute Genome Sequencing Center for Infectious Disease"/>
            <person name="Wu L."/>
            <person name="Ma J."/>
        </authorList>
    </citation>
    <scope>NUCLEOTIDE SEQUENCE [LARGE SCALE GENOMIC DNA]</scope>
    <source>
        <strain evidence="12">JCM 17326</strain>
    </source>
</reference>
<comment type="caution">
    <text evidence="11">The sequence shown here is derived from an EMBL/GenBank/DDBJ whole genome shotgun (WGS) entry which is preliminary data.</text>
</comment>
<evidence type="ECO:0000256" key="7">
    <source>
        <dbReference type="ARBA" id="ARBA00022840"/>
    </source>
</evidence>
<keyword evidence="9" id="KW-0472">Membrane</keyword>
<dbReference type="InterPro" id="IPR011712">
    <property type="entry name" value="Sig_transdc_His_kin_sub3_dim/P"/>
</dbReference>
<evidence type="ECO:0000256" key="8">
    <source>
        <dbReference type="ARBA" id="ARBA00023012"/>
    </source>
</evidence>
<comment type="catalytic activity">
    <reaction evidence="1">
        <text>ATP + protein L-histidine = ADP + protein N-phospho-L-histidine.</text>
        <dbReference type="EC" id="2.7.13.3"/>
    </reaction>
</comment>
<organism evidence="11 12">
    <name type="scientific">Nonomuraea rosea</name>
    <dbReference type="NCBI Taxonomy" id="638574"/>
    <lineage>
        <taxon>Bacteria</taxon>
        <taxon>Bacillati</taxon>
        <taxon>Actinomycetota</taxon>
        <taxon>Actinomycetes</taxon>
        <taxon>Streptosporangiales</taxon>
        <taxon>Streptosporangiaceae</taxon>
        <taxon>Nonomuraea</taxon>
    </lineage>
</organism>
<keyword evidence="6" id="KW-0418">Kinase</keyword>
<keyword evidence="7" id="KW-0067">ATP-binding</keyword>
<dbReference type="SMART" id="SM00387">
    <property type="entry name" value="HATPase_c"/>
    <property type="match status" value="1"/>
</dbReference>
<feature type="domain" description="Histidine kinase/HSP90-like ATPase" evidence="10">
    <location>
        <begin position="331"/>
        <end position="421"/>
    </location>
</feature>
<feature type="transmembrane region" description="Helical" evidence="9">
    <location>
        <begin position="169"/>
        <end position="188"/>
    </location>
</feature>
<dbReference type="Pfam" id="PF07730">
    <property type="entry name" value="HisKA_3"/>
    <property type="match status" value="1"/>
</dbReference>
<evidence type="ECO:0000313" key="11">
    <source>
        <dbReference type="EMBL" id="GAA3597740.1"/>
    </source>
</evidence>
<keyword evidence="12" id="KW-1185">Reference proteome</keyword>
<dbReference type="Gene3D" id="1.20.5.1930">
    <property type="match status" value="1"/>
</dbReference>
<keyword evidence="9" id="KW-0812">Transmembrane</keyword>
<feature type="transmembrane region" description="Helical" evidence="9">
    <location>
        <begin position="20"/>
        <end position="42"/>
    </location>
</feature>
<dbReference type="RefSeq" id="WP_345572719.1">
    <property type="nucleotide sequence ID" value="NZ_BAABDQ010000032.1"/>
</dbReference>
<evidence type="ECO:0000256" key="9">
    <source>
        <dbReference type="SAM" id="Phobius"/>
    </source>
</evidence>
<dbReference type="EMBL" id="BAABDQ010000032">
    <property type="protein sequence ID" value="GAA3597740.1"/>
    <property type="molecule type" value="Genomic_DNA"/>
</dbReference>
<dbReference type="InterPro" id="IPR003594">
    <property type="entry name" value="HATPase_dom"/>
</dbReference>
<evidence type="ECO:0000256" key="3">
    <source>
        <dbReference type="ARBA" id="ARBA00022553"/>
    </source>
</evidence>
<dbReference type="SUPFAM" id="SSF55874">
    <property type="entry name" value="ATPase domain of HSP90 chaperone/DNA topoisomerase II/histidine kinase"/>
    <property type="match status" value="1"/>
</dbReference>
<evidence type="ECO:0000259" key="10">
    <source>
        <dbReference type="SMART" id="SM00387"/>
    </source>
</evidence>
<feature type="transmembrane region" description="Helical" evidence="9">
    <location>
        <begin position="48"/>
        <end position="65"/>
    </location>
</feature>
<dbReference type="Proteomes" id="UP001500630">
    <property type="component" value="Unassembled WGS sequence"/>
</dbReference>
<feature type="transmembrane region" description="Helical" evidence="9">
    <location>
        <begin position="136"/>
        <end position="163"/>
    </location>
</feature>
<dbReference type="Pfam" id="PF02518">
    <property type="entry name" value="HATPase_c"/>
    <property type="match status" value="1"/>
</dbReference>
<keyword evidence="8" id="KW-0902">Two-component regulatory system</keyword>
<dbReference type="InterPro" id="IPR036890">
    <property type="entry name" value="HATPase_C_sf"/>
</dbReference>
<keyword evidence="9" id="KW-1133">Transmembrane helix</keyword>
<sequence length="422" mass="44802">MSQPVSWVVSACVGFVRSCVVLVVAMLVPAVWAAAVALWLWWWGGDPWSGIAPLLWACVGTLALSRPVCRMVRSLVARWTGTVIPAGYREAGPVTQMATGYWWNGHSYERTSRDARMDQHWRTRWRDPATWRDLRFTAIAPFTMGVIAAVPPAAVAAAVLGLAQPALPARLAGVLGLVVAVATAPYAWRAAEPVAVRFLRASPAMAAMTAAGRVDELTAQRADATVAQAAEIRRIERDLHDGAQARLVALGLSLATAEKLMATDPDQARALMREARAGAATSLTELRELVKGISPPVLTERGLIDAVRALALDSPLETAVSAGVRLRLDPPIESALYFGVAELLTNAAKHAHATRARVSIARDDTGIVVEVEDDGRGAAGERAGGGLAGLRRRLAVFDGTLEITSPAGGPTRVRMVVPCASS</sequence>
<keyword evidence="3" id="KW-0597">Phosphoprotein</keyword>
<evidence type="ECO:0000256" key="1">
    <source>
        <dbReference type="ARBA" id="ARBA00000085"/>
    </source>
</evidence>
<evidence type="ECO:0000256" key="2">
    <source>
        <dbReference type="ARBA" id="ARBA00012438"/>
    </source>
</evidence>
<keyword evidence="5" id="KW-0547">Nucleotide-binding</keyword>
<proteinExistence type="predicted"/>
<gene>
    <name evidence="11" type="ORF">GCM10022419_096330</name>
</gene>
<accession>A0ABP6Z6E3</accession>
<dbReference type="EC" id="2.7.13.3" evidence="2"/>
<name>A0ABP6Z6E3_9ACTN</name>
<evidence type="ECO:0000313" key="12">
    <source>
        <dbReference type="Proteomes" id="UP001500630"/>
    </source>
</evidence>